<evidence type="ECO:0000256" key="1">
    <source>
        <dbReference type="ARBA" id="ARBA00023015"/>
    </source>
</evidence>
<dbReference type="GO" id="GO:0006355">
    <property type="term" value="P:regulation of DNA-templated transcription"/>
    <property type="evidence" value="ECO:0007669"/>
    <property type="project" value="InterPro"/>
</dbReference>
<evidence type="ECO:0000256" key="2">
    <source>
        <dbReference type="ARBA" id="ARBA00023125"/>
    </source>
</evidence>
<reference evidence="7" key="2">
    <citation type="submission" date="2021-09" db="EMBL/GenBank/DDBJ databases">
        <authorList>
            <person name="Gilroy R."/>
        </authorList>
    </citation>
    <scope>NUCLEOTIDE SEQUENCE</scope>
    <source>
        <strain evidence="7">ChiGjej2B2-7701</strain>
    </source>
</reference>
<dbReference type="InterPro" id="IPR016032">
    <property type="entry name" value="Sig_transdc_resp-reg_C-effctor"/>
</dbReference>
<comment type="caution">
    <text evidence="7">The sequence shown here is derived from an EMBL/GenBank/DDBJ whole genome shotgun (WGS) entry which is preliminary data.</text>
</comment>
<dbReference type="InterPro" id="IPR036388">
    <property type="entry name" value="WH-like_DNA-bd_sf"/>
</dbReference>
<dbReference type="InterPro" id="IPR000792">
    <property type="entry name" value="Tscrpt_reg_LuxR_C"/>
</dbReference>
<dbReference type="Proteomes" id="UP000746751">
    <property type="component" value="Unassembled WGS sequence"/>
</dbReference>
<dbReference type="GO" id="GO:0003677">
    <property type="term" value="F:DNA binding"/>
    <property type="evidence" value="ECO:0007669"/>
    <property type="project" value="UniProtKB-KW"/>
</dbReference>
<reference evidence="7" key="1">
    <citation type="journal article" date="2021" name="PeerJ">
        <title>Extensive microbial diversity within the chicken gut microbiome revealed by metagenomics and culture.</title>
        <authorList>
            <person name="Gilroy R."/>
            <person name="Ravi A."/>
            <person name="Getino M."/>
            <person name="Pursley I."/>
            <person name="Horton D.L."/>
            <person name="Alikhan N.F."/>
            <person name="Baker D."/>
            <person name="Gharbi K."/>
            <person name="Hall N."/>
            <person name="Watson M."/>
            <person name="Adriaenssens E.M."/>
            <person name="Foster-Nyarko E."/>
            <person name="Jarju S."/>
            <person name="Secka A."/>
            <person name="Antonio M."/>
            <person name="Oren A."/>
            <person name="Chaudhuri R.R."/>
            <person name="La Ragione R."/>
            <person name="Hildebrand F."/>
            <person name="Pallen M.J."/>
        </authorList>
    </citation>
    <scope>NUCLEOTIDE SEQUENCE</scope>
    <source>
        <strain evidence="7">ChiGjej2B2-7701</strain>
    </source>
</reference>
<feature type="transmembrane region" description="Helical" evidence="5">
    <location>
        <begin position="6"/>
        <end position="34"/>
    </location>
</feature>
<name>A0A921IPW1_9ACTN</name>
<keyword evidence="3" id="KW-0804">Transcription</keyword>
<dbReference type="AlphaFoldDB" id="A0A921IPW1"/>
<dbReference type="PRINTS" id="PR00038">
    <property type="entry name" value="HTHLUXR"/>
</dbReference>
<evidence type="ECO:0000313" key="8">
    <source>
        <dbReference type="Proteomes" id="UP000746751"/>
    </source>
</evidence>
<evidence type="ECO:0000256" key="3">
    <source>
        <dbReference type="ARBA" id="ARBA00023163"/>
    </source>
</evidence>
<keyword evidence="1" id="KW-0805">Transcription regulation</keyword>
<sequence>MLPKGFEWVVIIVMGLIYYVLPIVLVAVLVVFLVRRFSKRDAARTNAVPEAPAAPAAPVAPAANQAHADAAPASSDEERIRIDRLLAEHNLTDRERDILIGVYRGKTQAQLADEMYLSRSTVGTYCTRAYEKLGVATKEDALELLRRTASEE</sequence>
<proteinExistence type="predicted"/>
<keyword evidence="2" id="KW-0238">DNA-binding</keyword>
<dbReference type="SUPFAM" id="SSF46894">
    <property type="entry name" value="C-terminal effector domain of the bipartite response regulators"/>
    <property type="match status" value="1"/>
</dbReference>
<dbReference type="SMART" id="SM00421">
    <property type="entry name" value="HTH_LUXR"/>
    <property type="match status" value="1"/>
</dbReference>
<dbReference type="PANTHER" id="PTHR44688">
    <property type="entry name" value="DNA-BINDING TRANSCRIPTIONAL ACTIVATOR DEVR_DOSR"/>
    <property type="match status" value="1"/>
</dbReference>
<accession>A0A921IPW1</accession>
<dbReference type="PANTHER" id="PTHR44688:SF16">
    <property type="entry name" value="DNA-BINDING TRANSCRIPTIONAL ACTIVATOR DEVR_DOSR"/>
    <property type="match status" value="1"/>
</dbReference>
<dbReference type="Gene3D" id="1.10.10.10">
    <property type="entry name" value="Winged helix-like DNA-binding domain superfamily/Winged helix DNA-binding domain"/>
    <property type="match status" value="1"/>
</dbReference>
<feature type="compositionally biased region" description="Low complexity" evidence="4">
    <location>
        <begin position="48"/>
        <end position="73"/>
    </location>
</feature>
<gene>
    <name evidence="7" type="ORF">K8U80_00210</name>
</gene>
<feature type="region of interest" description="Disordered" evidence="4">
    <location>
        <begin position="48"/>
        <end position="76"/>
    </location>
</feature>
<dbReference type="Pfam" id="PF00196">
    <property type="entry name" value="GerE"/>
    <property type="match status" value="1"/>
</dbReference>
<evidence type="ECO:0000256" key="5">
    <source>
        <dbReference type="SAM" id="Phobius"/>
    </source>
</evidence>
<protein>
    <submittedName>
        <fullName evidence="7">Helix-turn-helix transcriptional regulator</fullName>
    </submittedName>
</protein>
<keyword evidence="5" id="KW-1133">Transmembrane helix</keyword>
<dbReference type="EMBL" id="DYVF01000002">
    <property type="protein sequence ID" value="HJG29805.1"/>
    <property type="molecule type" value="Genomic_DNA"/>
</dbReference>
<evidence type="ECO:0000313" key="7">
    <source>
        <dbReference type="EMBL" id="HJG29805.1"/>
    </source>
</evidence>
<keyword evidence="5" id="KW-0812">Transmembrane</keyword>
<feature type="domain" description="HTH luxR-type" evidence="6">
    <location>
        <begin position="88"/>
        <end position="145"/>
    </location>
</feature>
<evidence type="ECO:0000259" key="6">
    <source>
        <dbReference type="SMART" id="SM00421"/>
    </source>
</evidence>
<organism evidence="7 8">
    <name type="scientific">Collinsella ihumii</name>
    <dbReference type="NCBI Taxonomy" id="1720204"/>
    <lineage>
        <taxon>Bacteria</taxon>
        <taxon>Bacillati</taxon>
        <taxon>Actinomycetota</taxon>
        <taxon>Coriobacteriia</taxon>
        <taxon>Coriobacteriales</taxon>
        <taxon>Coriobacteriaceae</taxon>
        <taxon>Collinsella</taxon>
    </lineage>
</organism>
<keyword evidence="5" id="KW-0472">Membrane</keyword>
<evidence type="ECO:0000256" key="4">
    <source>
        <dbReference type="SAM" id="MobiDB-lite"/>
    </source>
</evidence>